<dbReference type="GO" id="GO:0045547">
    <property type="term" value="F:ditrans,polycis-polyprenyl diphosphate synthase [(2E,6E)-farnesyl diphosphate specific] activity"/>
    <property type="evidence" value="ECO:0007669"/>
    <property type="project" value="TreeGrafter"/>
</dbReference>
<dbReference type="NCBIfam" id="TIGR00055">
    <property type="entry name" value="uppS"/>
    <property type="match status" value="1"/>
</dbReference>
<dbReference type="Pfam" id="PF01255">
    <property type="entry name" value="Prenyltransf"/>
    <property type="match status" value="1"/>
</dbReference>
<dbReference type="InterPro" id="IPR036424">
    <property type="entry name" value="UPP_synth-like_sf"/>
</dbReference>
<dbReference type="AlphaFoldDB" id="A0A382EKZ6"/>
<dbReference type="InterPro" id="IPR018520">
    <property type="entry name" value="UPP_synth-like_CS"/>
</dbReference>
<accession>A0A382EKZ6</accession>
<evidence type="ECO:0008006" key="4">
    <source>
        <dbReference type="Google" id="ProtNLM"/>
    </source>
</evidence>
<dbReference type="SUPFAM" id="SSF64005">
    <property type="entry name" value="Undecaprenyl diphosphate synthase"/>
    <property type="match status" value="1"/>
</dbReference>
<dbReference type="GO" id="GO:0016094">
    <property type="term" value="P:polyprenol biosynthetic process"/>
    <property type="evidence" value="ECO:0007669"/>
    <property type="project" value="TreeGrafter"/>
</dbReference>
<sequence length="245" mass="27236">MSRASTQLSEKSRTALPAHVAIIMDGNGRWARERGLPRVEGHRRGAESVRAVLRCASSLGIRHLTLYAFSIENWNRPKAEVDTLMKFLARYLKTEQAEMDQNNVRLRAIGQLDRLPGFVREQLDATIASLDANTGTTLNLALSYGGRTELVDAARALAAKAQSGELAPADIDEKTFADHLYTAGTPDPDLLIRTSGEMRVSNFLLWQISYAELVVTERLWPDFGEADFCAALEAFAKRDRRFGKV</sequence>
<name>A0A382EKZ6_9ZZZZ</name>
<reference evidence="3" key="1">
    <citation type="submission" date="2018-05" db="EMBL/GenBank/DDBJ databases">
        <authorList>
            <person name="Lanie J.A."/>
            <person name="Ng W.-L."/>
            <person name="Kazmierczak K.M."/>
            <person name="Andrzejewski T.M."/>
            <person name="Davidsen T.M."/>
            <person name="Wayne K.J."/>
            <person name="Tettelin H."/>
            <person name="Glass J.I."/>
            <person name="Rusch D."/>
            <person name="Podicherti R."/>
            <person name="Tsui H.-C.T."/>
            <person name="Winkler M.E."/>
        </authorList>
    </citation>
    <scope>NUCLEOTIDE SEQUENCE</scope>
</reference>
<protein>
    <recommendedName>
        <fullName evidence="4">Isoprenyl transferase</fullName>
    </recommendedName>
</protein>
<organism evidence="3">
    <name type="scientific">marine metagenome</name>
    <dbReference type="NCBI Taxonomy" id="408172"/>
    <lineage>
        <taxon>unclassified sequences</taxon>
        <taxon>metagenomes</taxon>
        <taxon>ecological metagenomes</taxon>
    </lineage>
</organism>
<dbReference type="Gene3D" id="3.40.1180.10">
    <property type="entry name" value="Decaprenyl diphosphate synthase-like"/>
    <property type="match status" value="1"/>
</dbReference>
<dbReference type="EMBL" id="UINC01044947">
    <property type="protein sequence ID" value="SVB51079.1"/>
    <property type="molecule type" value="Genomic_DNA"/>
</dbReference>
<dbReference type="CDD" id="cd00475">
    <property type="entry name" value="Cis_IPPS"/>
    <property type="match status" value="1"/>
</dbReference>
<evidence type="ECO:0000256" key="1">
    <source>
        <dbReference type="ARBA" id="ARBA00001946"/>
    </source>
</evidence>
<dbReference type="PANTHER" id="PTHR10291:SF0">
    <property type="entry name" value="DEHYDRODOLICHYL DIPHOSPHATE SYNTHASE 2"/>
    <property type="match status" value="1"/>
</dbReference>
<dbReference type="PROSITE" id="PS01066">
    <property type="entry name" value="UPP_SYNTHASE"/>
    <property type="match status" value="1"/>
</dbReference>
<dbReference type="NCBIfam" id="NF011405">
    <property type="entry name" value="PRK14830.1"/>
    <property type="match status" value="1"/>
</dbReference>
<dbReference type="InterPro" id="IPR001441">
    <property type="entry name" value="UPP_synth-like"/>
</dbReference>
<comment type="cofactor">
    <cofactor evidence="1">
        <name>Mg(2+)</name>
        <dbReference type="ChEBI" id="CHEBI:18420"/>
    </cofactor>
</comment>
<dbReference type="PANTHER" id="PTHR10291">
    <property type="entry name" value="DEHYDRODOLICHYL DIPHOSPHATE SYNTHASE FAMILY MEMBER"/>
    <property type="match status" value="1"/>
</dbReference>
<dbReference type="FunFam" id="3.40.1180.10:FF:000001">
    <property type="entry name" value="(2E,6E)-farnesyl-diphosphate-specific ditrans,polycis-undecaprenyl-diphosphate synthase"/>
    <property type="match status" value="1"/>
</dbReference>
<keyword evidence="2" id="KW-0808">Transferase</keyword>
<evidence type="ECO:0000313" key="3">
    <source>
        <dbReference type="EMBL" id="SVB51079.1"/>
    </source>
</evidence>
<dbReference type="HAMAP" id="MF_01139">
    <property type="entry name" value="ISPT"/>
    <property type="match status" value="1"/>
</dbReference>
<evidence type="ECO:0000256" key="2">
    <source>
        <dbReference type="ARBA" id="ARBA00022679"/>
    </source>
</evidence>
<proteinExistence type="inferred from homology"/>
<gene>
    <name evidence="3" type="ORF">METZ01_LOCUS203933</name>
</gene>